<evidence type="ECO:0000256" key="2">
    <source>
        <dbReference type="SAM" id="Phobius"/>
    </source>
</evidence>
<evidence type="ECO:0000313" key="4">
    <source>
        <dbReference type="Proteomes" id="UP000039046"/>
    </source>
</evidence>
<sequence>MADELVPSPAIEAFRAIISFLRSIPYMRIARAASVPLQLAAIPLGYLLEVLLVIFAPAIFIVKALLGMTHWIYSFLAGLKPLYSFLSAAAGVGILAGIILGIASVVITSYLGMQDGQGPIKEEDAFEKSYAAALRRNSTASSSFTGESSSDAEWQQWAEATATAALASPRRRLPPGLLSQTIHEEDDDDSEY</sequence>
<keyword evidence="2" id="KW-0472">Membrane</keyword>
<protein>
    <submittedName>
        <fullName evidence="3">Uncharacterized protein</fullName>
    </submittedName>
</protein>
<dbReference type="AlphaFoldDB" id="A0A0A1SLV2"/>
<accession>A0A0A1SLV2</accession>
<evidence type="ECO:0000256" key="1">
    <source>
        <dbReference type="SAM" id="MobiDB-lite"/>
    </source>
</evidence>
<keyword evidence="2" id="KW-1133">Transmembrane helix</keyword>
<proteinExistence type="predicted"/>
<dbReference type="EMBL" id="CDHN01000001">
    <property type="protein sequence ID" value="CEJ81273.1"/>
    <property type="molecule type" value="Genomic_DNA"/>
</dbReference>
<dbReference type="HOGENOM" id="CLU_102629_0_0_1"/>
<dbReference type="Proteomes" id="UP000039046">
    <property type="component" value="Unassembled WGS sequence"/>
</dbReference>
<feature type="transmembrane region" description="Helical" evidence="2">
    <location>
        <begin position="82"/>
        <end position="111"/>
    </location>
</feature>
<evidence type="ECO:0000313" key="3">
    <source>
        <dbReference type="EMBL" id="CEJ81273.1"/>
    </source>
</evidence>
<reference evidence="3 4" key="1">
    <citation type="journal article" date="2015" name="Genome Announc.">
        <title>Draft Genome Sequence and Gene Annotation of the Entomopathogenic Fungus Verticillium hemipterigenum.</title>
        <authorList>
            <person name="Horn F."/>
            <person name="Habel A."/>
            <person name="Scharf D.H."/>
            <person name="Dworschak J."/>
            <person name="Brakhage A.A."/>
            <person name="Guthke R."/>
            <person name="Hertweck C."/>
            <person name="Linde J."/>
        </authorList>
    </citation>
    <scope>NUCLEOTIDE SEQUENCE [LARGE SCALE GENOMIC DNA]</scope>
</reference>
<feature type="transmembrane region" description="Helical" evidence="2">
    <location>
        <begin position="37"/>
        <end position="62"/>
    </location>
</feature>
<dbReference type="OrthoDB" id="4502894at2759"/>
<keyword evidence="4" id="KW-1185">Reference proteome</keyword>
<feature type="region of interest" description="Disordered" evidence="1">
    <location>
        <begin position="169"/>
        <end position="192"/>
    </location>
</feature>
<keyword evidence="2" id="KW-0812">Transmembrane</keyword>
<name>A0A0A1SLV2_9HYPO</name>
<gene>
    <name evidence="3" type="ORF">VHEMI01411</name>
</gene>
<organism evidence="3 4">
    <name type="scientific">[Torrubiella] hemipterigena</name>
    <dbReference type="NCBI Taxonomy" id="1531966"/>
    <lineage>
        <taxon>Eukaryota</taxon>
        <taxon>Fungi</taxon>
        <taxon>Dikarya</taxon>
        <taxon>Ascomycota</taxon>
        <taxon>Pezizomycotina</taxon>
        <taxon>Sordariomycetes</taxon>
        <taxon>Hypocreomycetidae</taxon>
        <taxon>Hypocreales</taxon>
        <taxon>Clavicipitaceae</taxon>
        <taxon>Clavicipitaceae incertae sedis</taxon>
        <taxon>'Torrubiella' clade</taxon>
    </lineage>
</organism>